<dbReference type="SUPFAM" id="SSF51445">
    <property type="entry name" value="(Trans)glycosidases"/>
    <property type="match status" value="1"/>
</dbReference>
<dbReference type="Pfam" id="PF03537">
    <property type="entry name" value="Glyco_hydro_114"/>
    <property type="match status" value="1"/>
</dbReference>
<dbReference type="Proteomes" id="UP000595857">
    <property type="component" value="Chromosome"/>
</dbReference>
<name>A0ABX7CER2_9HYPH</name>
<dbReference type="InterPro" id="IPR013785">
    <property type="entry name" value="Aldolase_TIM"/>
</dbReference>
<proteinExistence type="predicted"/>
<dbReference type="PANTHER" id="PTHR35882">
    <property type="entry name" value="PELA"/>
    <property type="match status" value="1"/>
</dbReference>
<dbReference type="Gene3D" id="3.20.20.70">
    <property type="entry name" value="Aldolase class I"/>
    <property type="match status" value="1"/>
</dbReference>
<evidence type="ECO:0000259" key="1">
    <source>
        <dbReference type="Pfam" id="PF03537"/>
    </source>
</evidence>
<accession>A0ABX7CER2</accession>
<dbReference type="NCBIfam" id="TIGR01370">
    <property type="entry name" value="MJ1477/TM1410 family putative glycoside hydrolase"/>
    <property type="match status" value="1"/>
</dbReference>
<gene>
    <name evidence="2" type="ORF">JI748_05215</name>
</gene>
<sequence length="333" mass="36713">MEAKDGPCADTSAGIMLEGGNTKTYHGERFCLPLLSSALVLQIALAIAATPALSAPLRTDLSAVRSWGYQLQQVNPQEVAASPYDLMVVDYSRDGSEERSFTAADVAAMKRQPDGHRRFVIAYLSIGEAEDYRFYWQRQWNAESPSWLGAENPDWQGNYAIRYWLPDWQNIIFGGANSYLDAIIDAGFDGVYLDRIDAFDVAEPGYGRAERMAAMSAFVESLASYARNKRPGFVVIGQNAEELLADDSYAQTLDAVGKEDLFFGLEGDGARNSNAELRASLTLLQDFQRTGKPVFVVEYLNTAESKTLARAQATALGAPLFIANRELDDVRSR</sequence>
<dbReference type="EMBL" id="CP068046">
    <property type="protein sequence ID" value="QQR40406.1"/>
    <property type="molecule type" value="Genomic_DNA"/>
</dbReference>
<dbReference type="InterPro" id="IPR016062">
    <property type="entry name" value="TM1410-rel"/>
</dbReference>
<evidence type="ECO:0000313" key="2">
    <source>
        <dbReference type="EMBL" id="QQR40406.1"/>
    </source>
</evidence>
<protein>
    <submittedName>
        <fullName evidence="2">Endo alpha-1,4 polygalactosaminidase</fullName>
    </submittedName>
</protein>
<evidence type="ECO:0000313" key="3">
    <source>
        <dbReference type="Proteomes" id="UP000595857"/>
    </source>
</evidence>
<dbReference type="PRINTS" id="PR01545">
    <property type="entry name" value="THEMAYE10DUF"/>
</dbReference>
<keyword evidence="3" id="KW-1185">Reference proteome</keyword>
<dbReference type="InterPro" id="IPR004352">
    <property type="entry name" value="GH114_TIM-barrel"/>
</dbReference>
<dbReference type="InterPro" id="IPR017853">
    <property type="entry name" value="GH"/>
</dbReference>
<organism evidence="2 3">
    <name type="scientific">Devosia rhizoryzae</name>
    <dbReference type="NCBI Taxonomy" id="2774137"/>
    <lineage>
        <taxon>Bacteria</taxon>
        <taxon>Pseudomonadati</taxon>
        <taxon>Pseudomonadota</taxon>
        <taxon>Alphaproteobacteria</taxon>
        <taxon>Hyphomicrobiales</taxon>
        <taxon>Devosiaceae</taxon>
        <taxon>Devosia</taxon>
    </lineage>
</organism>
<feature type="domain" description="Glycoside-hydrolase family GH114 TIM-barrel" evidence="1">
    <location>
        <begin position="66"/>
        <end position="329"/>
    </location>
</feature>
<dbReference type="InterPro" id="IPR016063">
    <property type="entry name" value="TM1410_Glycdase"/>
</dbReference>
<dbReference type="PANTHER" id="PTHR35882:SF2">
    <property type="entry name" value="PELA"/>
    <property type="match status" value="1"/>
</dbReference>
<reference evidence="2 3" key="1">
    <citation type="submission" date="2021-01" db="EMBL/GenBank/DDBJ databases">
        <title>Genome seq and assembly of Devosia sp. LEGU1.</title>
        <authorList>
            <person name="Chhetri G."/>
        </authorList>
    </citation>
    <scope>NUCLEOTIDE SEQUENCE [LARGE SCALE GENOMIC DNA]</scope>
    <source>
        <strain evidence="2 3">LEGU1</strain>
    </source>
</reference>
<dbReference type="RefSeq" id="WP_201635723.1">
    <property type="nucleotide sequence ID" value="NZ_CP068046.1"/>
</dbReference>